<dbReference type="Proteomes" id="UP000789759">
    <property type="component" value="Unassembled WGS sequence"/>
</dbReference>
<keyword evidence="3" id="KW-1185">Reference proteome</keyword>
<feature type="transmembrane region" description="Helical" evidence="1">
    <location>
        <begin position="37"/>
        <end position="59"/>
    </location>
</feature>
<evidence type="ECO:0000256" key="1">
    <source>
        <dbReference type="SAM" id="Phobius"/>
    </source>
</evidence>
<dbReference type="AlphaFoldDB" id="A0A9N9I143"/>
<gene>
    <name evidence="2" type="ORF">CPELLU_LOCUS12544</name>
</gene>
<name>A0A9N9I143_9GLOM</name>
<evidence type="ECO:0000313" key="2">
    <source>
        <dbReference type="EMBL" id="CAG8715023.1"/>
    </source>
</evidence>
<accession>A0A9N9I143</accession>
<evidence type="ECO:0000313" key="3">
    <source>
        <dbReference type="Proteomes" id="UP000789759"/>
    </source>
</evidence>
<keyword evidence="1" id="KW-1133">Transmembrane helix</keyword>
<comment type="caution">
    <text evidence="2">The sequence shown here is derived from an EMBL/GenBank/DDBJ whole genome shotgun (WGS) entry which is preliminary data.</text>
</comment>
<reference evidence="2" key="1">
    <citation type="submission" date="2021-06" db="EMBL/GenBank/DDBJ databases">
        <authorList>
            <person name="Kallberg Y."/>
            <person name="Tangrot J."/>
            <person name="Rosling A."/>
        </authorList>
    </citation>
    <scope>NUCLEOTIDE SEQUENCE</scope>
    <source>
        <strain evidence="2">FL966</strain>
    </source>
</reference>
<organism evidence="2 3">
    <name type="scientific">Cetraspora pellucida</name>
    <dbReference type="NCBI Taxonomy" id="1433469"/>
    <lineage>
        <taxon>Eukaryota</taxon>
        <taxon>Fungi</taxon>
        <taxon>Fungi incertae sedis</taxon>
        <taxon>Mucoromycota</taxon>
        <taxon>Glomeromycotina</taxon>
        <taxon>Glomeromycetes</taxon>
        <taxon>Diversisporales</taxon>
        <taxon>Gigasporaceae</taxon>
        <taxon>Cetraspora</taxon>
    </lineage>
</organism>
<protein>
    <submittedName>
        <fullName evidence="2">13445_t:CDS:1</fullName>
    </submittedName>
</protein>
<feature type="non-terminal residue" evidence="2">
    <location>
        <position position="1"/>
    </location>
</feature>
<sequence length="69" mass="7519">ALTALLVKQSPAMYQSLLQELSIAFNLTIAFTDWPTILFNILASICIAVCLFITTKLACSILSNKLVNS</sequence>
<keyword evidence="1" id="KW-0472">Membrane</keyword>
<proteinExistence type="predicted"/>
<dbReference type="EMBL" id="CAJVQA010012248">
    <property type="protein sequence ID" value="CAG8715023.1"/>
    <property type="molecule type" value="Genomic_DNA"/>
</dbReference>
<keyword evidence="1" id="KW-0812">Transmembrane</keyword>